<keyword evidence="2" id="KW-1185">Reference proteome</keyword>
<dbReference type="RefSeq" id="XP_003116747.2">
    <property type="nucleotide sequence ID" value="XM_003116699.2"/>
</dbReference>
<dbReference type="eggNOG" id="ENOG502TB4S">
    <property type="taxonomic scope" value="Eukaryota"/>
</dbReference>
<name>E3LGH7_CAERE</name>
<dbReference type="EMBL" id="DS268408">
    <property type="protein sequence ID" value="EFO85613.1"/>
    <property type="molecule type" value="Genomic_DNA"/>
</dbReference>
<sequence>MKEIVWHVGWERQMEQRSTNRDCHPVIFYPNRHLLLVYLMDCPCFGWNLLKFKKKQQKTCDIDVDEDDEDVETEKEKKIQKKPKKSSRCLLRLHISLLNSLQKWIDRNIDERRASRNTQNFVNTVECYRSETQRIINE</sequence>
<dbReference type="KEGG" id="crq:GCK72_004966"/>
<dbReference type="Proteomes" id="UP000008281">
    <property type="component" value="Unassembled WGS sequence"/>
</dbReference>
<dbReference type="GeneID" id="9822106"/>
<dbReference type="CTD" id="9822106"/>
<evidence type="ECO:0000313" key="2">
    <source>
        <dbReference type="Proteomes" id="UP000008281"/>
    </source>
</evidence>
<proteinExistence type="predicted"/>
<accession>E3LGH7</accession>
<protein>
    <submittedName>
        <fullName evidence="1">Uncharacterized protein</fullName>
    </submittedName>
</protein>
<dbReference type="AlphaFoldDB" id="E3LGH7"/>
<evidence type="ECO:0000313" key="1">
    <source>
        <dbReference type="EMBL" id="EFO85613.1"/>
    </source>
</evidence>
<dbReference type="OrthoDB" id="5875794at2759"/>
<dbReference type="HOGENOM" id="CLU_1857126_0_0_1"/>
<reference evidence="1" key="1">
    <citation type="submission" date="2007-07" db="EMBL/GenBank/DDBJ databases">
        <title>PCAP assembly of the Caenorhabditis remanei genome.</title>
        <authorList>
            <consortium name="The Caenorhabditis remanei Sequencing Consortium"/>
            <person name="Wilson R.K."/>
        </authorList>
    </citation>
    <scope>NUCLEOTIDE SEQUENCE [LARGE SCALE GENOMIC DNA]</scope>
    <source>
        <strain evidence="1">PB4641</strain>
    </source>
</reference>
<dbReference type="InParanoid" id="E3LGH7"/>
<gene>
    <name evidence="1" type="ORF">CRE_01563</name>
</gene>
<organism evidence="2">
    <name type="scientific">Caenorhabditis remanei</name>
    <name type="common">Caenorhabditis vulgaris</name>
    <dbReference type="NCBI Taxonomy" id="31234"/>
    <lineage>
        <taxon>Eukaryota</taxon>
        <taxon>Metazoa</taxon>
        <taxon>Ecdysozoa</taxon>
        <taxon>Nematoda</taxon>
        <taxon>Chromadorea</taxon>
        <taxon>Rhabditida</taxon>
        <taxon>Rhabditina</taxon>
        <taxon>Rhabditomorpha</taxon>
        <taxon>Rhabditoidea</taxon>
        <taxon>Rhabditidae</taxon>
        <taxon>Peloderinae</taxon>
        <taxon>Caenorhabditis</taxon>
    </lineage>
</organism>